<evidence type="ECO:0000259" key="1">
    <source>
        <dbReference type="Pfam" id="PF07969"/>
    </source>
</evidence>
<evidence type="ECO:0000313" key="3">
    <source>
        <dbReference type="Proteomes" id="UP000824091"/>
    </source>
</evidence>
<reference evidence="2" key="1">
    <citation type="submission" date="2020-10" db="EMBL/GenBank/DDBJ databases">
        <authorList>
            <person name="Gilroy R."/>
        </authorList>
    </citation>
    <scope>NUCLEOTIDE SEQUENCE</scope>
    <source>
        <strain evidence="2">11300</strain>
    </source>
</reference>
<dbReference type="CDD" id="cd01300">
    <property type="entry name" value="YtcJ_like"/>
    <property type="match status" value="1"/>
</dbReference>
<dbReference type="InterPro" id="IPR013108">
    <property type="entry name" value="Amidohydro_3"/>
</dbReference>
<gene>
    <name evidence="2" type="ORF">IAD16_00685</name>
</gene>
<dbReference type="Gene3D" id="3.10.310.70">
    <property type="match status" value="1"/>
</dbReference>
<dbReference type="Pfam" id="PF07969">
    <property type="entry name" value="Amidohydro_3"/>
    <property type="match status" value="1"/>
</dbReference>
<dbReference type="InterPro" id="IPR033932">
    <property type="entry name" value="YtcJ-like"/>
</dbReference>
<organism evidence="2 3">
    <name type="scientific">Candidatus Fimisoma avicola</name>
    <dbReference type="NCBI Taxonomy" id="2840826"/>
    <lineage>
        <taxon>Bacteria</taxon>
        <taxon>Bacillati</taxon>
        <taxon>Bacillota</taxon>
        <taxon>Clostridia</taxon>
        <taxon>Eubacteriales</taxon>
        <taxon>Candidatus Fimisoma</taxon>
    </lineage>
</organism>
<dbReference type="AlphaFoldDB" id="A0A9D1I2S5"/>
<dbReference type="GO" id="GO:0016810">
    <property type="term" value="F:hydrolase activity, acting on carbon-nitrogen (but not peptide) bonds"/>
    <property type="evidence" value="ECO:0007669"/>
    <property type="project" value="InterPro"/>
</dbReference>
<name>A0A9D1I2S5_9FIRM</name>
<dbReference type="SUPFAM" id="SSF51556">
    <property type="entry name" value="Metallo-dependent hydrolases"/>
    <property type="match status" value="1"/>
</dbReference>
<dbReference type="EMBL" id="DVMO01000006">
    <property type="protein sequence ID" value="HIU26882.1"/>
    <property type="molecule type" value="Genomic_DNA"/>
</dbReference>
<reference evidence="2" key="2">
    <citation type="journal article" date="2021" name="PeerJ">
        <title>Extensive microbial diversity within the chicken gut microbiome revealed by metagenomics and culture.</title>
        <authorList>
            <person name="Gilroy R."/>
            <person name="Ravi A."/>
            <person name="Getino M."/>
            <person name="Pursley I."/>
            <person name="Horton D.L."/>
            <person name="Alikhan N.F."/>
            <person name="Baker D."/>
            <person name="Gharbi K."/>
            <person name="Hall N."/>
            <person name="Watson M."/>
            <person name="Adriaenssens E.M."/>
            <person name="Foster-Nyarko E."/>
            <person name="Jarju S."/>
            <person name="Secka A."/>
            <person name="Antonio M."/>
            <person name="Oren A."/>
            <person name="Chaudhuri R.R."/>
            <person name="La Ragione R."/>
            <person name="Hildebrand F."/>
            <person name="Pallen M.J."/>
        </authorList>
    </citation>
    <scope>NUCLEOTIDE SEQUENCE</scope>
    <source>
        <strain evidence="2">11300</strain>
    </source>
</reference>
<dbReference type="PANTHER" id="PTHR22642:SF2">
    <property type="entry name" value="PROTEIN LONG AFTER FAR-RED 3"/>
    <property type="match status" value="1"/>
</dbReference>
<dbReference type="Proteomes" id="UP000824091">
    <property type="component" value="Unassembled WGS sequence"/>
</dbReference>
<accession>A0A9D1I2S5</accession>
<dbReference type="SUPFAM" id="SSF51338">
    <property type="entry name" value="Composite domain of metallo-dependent hydrolases"/>
    <property type="match status" value="1"/>
</dbReference>
<feature type="domain" description="Amidohydrolase 3" evidence="1">
    <location>
        <begin position="48"/>
        <end position="530"/>
    </location>
</feature>
<sequence length="532" mass="59868">MDRIFYNGKIYAIDQQNSFYTAIGVEKGKIAFLGNDAQAAEIEADEKIDLQGKTVLPGFVDSHLHMLNYAFVKQSYQMFSAGSVEEIIREGQKIAERMKDEDRSQWIYGRGWNEENFSDEKRPLDRFDLDKISEERPILFIRVCGHKAAVNTKALETIMALPQTKDYISQIDQEKGILTEASVKLCYDVMQEPSVEKIKEMILSAQKDINAHGITGVETDNFLSLPGRNSASIMQAYRELEQEGRLTLRVREQASFTAFDHMKAFIDAGNRTGDGGEYYTIGPVKLYEDGSLGARTALMNHPYVGTDQYGTAVHDQEDTDRLVDYAYKNNMQILIHAIGDKASDMVCDSYIKAIEKYGRRDSRLAINHLQVVSPDLFDRMKEYGILAYIQPVFVASDKDIIVKLTGEEPAGRSYMWKTMVEKGLTCCGGSDAPVESFDVLENIQIAVTRDRIGEETNGWHPSEKLSVMEAVRMFTINNAFGGFSEERRGSLEIGKDADMTILSEDIFQTEPHRISKIKVLETIVGGKTVYGG</sequence>
<dbReference type="PANTHER" id="PTHR22642">
    <property type="entry name" value="IMIDAZOLONEPROPIONASE"/>
    <property type="match status" value="1"/>
</dbReference>
<dbReference type="InterPro" id="IPR032466">
    <property type="entry name" value="Metal_Hydrolase"/>
</dbReference>
<evidence type="ECO:0000313" key="2">
    <source>
        <dbReference type="EMBL" id="HIU26882.1"/>
    </source>
</evidence>
<dbReference type="Gene3D" id="2.30.40.10">
    <property type="entry name" value="Urease, subunit C, domain 1"/>
    <property type="match status" value="1"/>
</dbReference>
<protein>
    <submittedName>
        <fullName evidence="2">Amidohydrolase</fullName>
    </submittedName>
</protein>
<dbReference type="InterPro" id="IPR011059">
    <property type="entry name" value="Metal-dep_hydrolase_composite"/>
</dbReference>
<dbReference type="Gene3D" id="3.20.20.140">
    <property type="entry name" value="Metal-dependent hydrolases"/>
    <property type="match status" value="1"/>
</dbReference>
<proteinExistence type="predicted"/>
<comment type="caution">
    <text evidence="2">The sequence shown here is derived from an EMBL/GenBank/DDBJ whole genome shotgun (WGS) entry which is preliminary data.</text>
</comment>